<keyword evidence="2" id="KW-0678">Repressor</keyword>
<dbReference type="Pfam" id="PF08295">
    <property type="entry name" value="Sin3_corepress"/>
    <property type="match status" value="1"/>
</dbReference>
<name>A0ABD3M2P3_9STRA</name>
<protein>
    <recommendedName>
        <fullName evidence="9">Histone deacetylase interacting domain-containing protein</fullName>
    </recommendedName>
</protein>
<comment type="subcellular location">
    <subcellularLocation>
        <location evidence="1 7">Nucleus</location>
    </subcellularLocation>
</comment>
<feature type="compositionally biased region" description="Gly residues" evidence="8">
    <location>
        <begin position="874"/>
        <end position="897"/>
    </location>
</feature>
<dbReference type="Gene3D" id="1.20.1160.11">
    <property type="entry name" value="Paired amphipathic helix"/>
    <property type="match status" value="3"/>
</dbReference>
<feature type="compositionally biased region" description="Polar residues" evidence="8">
    <location>
        <begin position="639"/>
        <end position="669"/>
    </location>
</feature>
<dbReference type="Pfam" id="PF02671">
    <property type="entry name" value="PAH"/>
    <property type="match status" value="3"/>
</dbReference>
<dbReference type="PANTHER" id="PTHR12346:SF0">
    <property type="entry name" value="SIN3A, ISOFORM G"/>
    <property type="match status" value="1"/>
</dbReference>
<keyword evidence="11" id="KW-1185">Reference proteome</keyword>
<keyword evidence="5" id="KW-0804">Transcription</keyword>
<dbReference type="GO" id="GO:0010468">
    <property type="term" value="P:regulation of gene expression"/>
    <property type="evidence" value="ECO:0007669"/>
    <property type="project" value="UniProtKB-ARBA"/>
</dbReference>
<keyword evidence="3" id="KW-0677">Repeat</keyword>
<dbReference type="InterPro" id="IPR036600">
    <property type="entry name" value="PAH_sf"/>
</dbReference>
<gene>
    <name evidence="10" type="ORF">ACHAWU_002927</name>
</gene>
<dbReference type="Proteomes" id="UP001530293">
    <property type="component" value="Unassembled WGS sequence"/>
</dbReference>
<dbReference type="Pfam" id="PF16879">
    <property type="entry name" value="Sin3a_C"/>
    <property type="match status" value="1"/>
</dbReference>
<feature type="region of interest" description="Disordered" evidence="8">
    <location>
        <begin position="393"/>
        <end position="413"/>
    </location>
</feature>
<dbReference type="InterPro" id="IPR031693">
    <property type="entry name" value="Sin3_C"/>
</dbReference>
<feature type="compositionally biased region" description="Acidic residues" evidence="8">
    <location>
        <begin position="1577"/>
        <end position="1592"/>
    </location>
</feature>
<proteinExistence type="predicted"/>
<feature type="compositionally biased region" description="Gly residues" evidence="8">
    <location>
        <begin position="855"/>
        <end position="865"/>
    </location>
</feature>
<evidence type="ECO:0000256" key="1">
    <source>
        <dbReference type="ARBA" id="ARBA00004123"/>
    </source>
</evidence>
<evidence type="ECO:0000313" key="10">
    <source>
        <dbReference type="EMBL" id="KAL3757088.1"/>
    </source>
</evidence>
<dbReference type="FunFam" id="1.20.1160.11:FF:000001">
    <property type="entry name" value="Paired amphipathic helix protein Sin3"/>
    <property type="match status" value="1"/>
</dbReference>
<feature type="compositionally biased region" description="Low complexity" evidence="8">
    <location>
        <begin position="201"/>
        <end position="213"/>
    </location>
</feature>
<sequence>MEPNPNLPPSTAAVGPPPPSGSGASIPPPPYQDKANAVAATPSAFMADSESSSPTIRNPEVMTTAFRDTLEAPSLSQPSASSAMNSSTNNTVAASSSTQVELSRPVAPESSVVLSGENNDKGAATGASSPSVAAAPMPISGAPSASNAATTNNNMNLPPTMDNNATALSASSFVSKAVVKPPAAMTEANINGMASSVNETTAATTSNTNKNNNMHPTALPHPISATTQPSSATLSSSLSETGMIHPNPPLPPLVDAFKTNAHNTMPVPGQSLFASASAGVGATDEVDKKKNIMMTEGTKMEQPTTSITKSQVVLDTSSVKNVTAKPVSQGNTSWDDDIIKTHTTAVLRNEDVDMMDVMEKKNMISSKNATAPGLHSALPRKDMRDAPTATNMETTKEDAPVTSLPHGGISSGVSPMDIEASEVITTTTTNTNTAAAPIVTKQQSPTIPVQEKNATPSSNTAVGSNTHVETSSGARPLQPLLLGGSFSVVDNGNGGAKKKDGALPSSLENIAAREDVAAPHNRTIMQPLPPLPPSAAAPASLSSAVAPTALAASSASSSNSMLSGRTTNGMLTPGVSIEHQSTPSLATTNAVVSVQGTNINNTSMTDAPSSGTKLGVAPVSAPLPSLAASVAPSAPPPNHNTNSNIRAPVHNTTTTSNAPSSVIPSSTMNNAQNNVMHPTGRELKVEDALLYLDQVKLEFGDRPRIYNEFLEIMKNFKAQEVDTIGVINRVRSLFHGYNNLILGFNTFLPEGYKIEMRDLEPVFVGPGLSGTSHTPGYKPPPGPGGGGGRGMPPGRGGGGGGGGGGGPPRQQHPGGRGMGHSAPAFGRGNIGGRGIPPPPGRGMMGRGPPPPAGPSGRGMPGGGRGGPPPPQMGGPPGRGMLPPGGRGGGAPMAGGRGGFDRLPVHQKAQLVSHTYDVIQKQPEIRLQPTQQQEQQTRTIEFDHAILYVTNIKKRFANQPRIYHTFLEILHTYQKEQRGIKEVLEQVSSLFADHPDLLREFTFFLPDAVQEQAKERLSRAAAEAEAKQRAAAVEAAAKHHQQTQVHHASVESGKLRSAPTGWRTTGNVGGGAIPKVGKMGQNNAGVEPVLPSGTQKFIDMTQPEGAGFESTRRPSASGVVAKKTTPQEVFVYNAGVERQFFDLVKAALTSFSRDGQAYAEFIKTLDMYAQEILSRNDMLGYVERLLGKHKDLFEEFKRIINAVGSPDAPTHDDSWHSVPLSEIDFSRCRRCSPSYRALPRDYPNPPCSERSEEEAKVLNDVWVSLPMGSEENSTFRHMRKNQYEETLFQCEDMRFEIDMCIDSNAATLQRLIKISDELLFLSENELLLTKGSSVKKSLVPDGAGFGGKIYQYTLDGRVLGVIHKLAIKRIYGDDGNEMLELCFKNPAVALPIVVNRLRQKDEEWRAARDMLNKKWKDLAELNYYMSLDHRSITWRATDKRATSTRSLVAEIKDRAANNGVEGEAASSARIEKAKEEHGAFYEVTMGCAVPREVDLTGLPLPTRTLFTPHMSFGYDNTSWAQHDAYRIISYALERGSVNPGDKERCHRLWCDFIGPWFGLSLSWMQSPAAFFTGSFEPLEVDEDTESTSTDNEDKENGNGDEVVSCNVSEVDANNDISTANGEVAKEEMTILNAAPAMNSGYFSKSNHVPFPPETFVSTTFGEGKIIQYIEQEGVYEVSIPPESMDASTAYLRIDAIYGTLFPVEPSLLTEQLRENDQEKLERADDQLIIGTQCLYLFFRLHQILIRRLTVAKKLASAVSNDLALGKHIEKLTVEGDINEGEKRYGAFLDLVYSLIDAGSGSAEVSDGGKYEDRVMHLLGNNAYELTTMDKLISHVLKHLQNMANDDVLQNMIEIYRRHRLAGTFKPSAFREEASLMSDGENMFAFQICDITKSDQKICYCEFLGCISEDVEDDDNVAPDITDNKRGINDNEMDDADVFAQDTKRLKRDAYHAS</sequence>
<dbReference type="FunFam" id="1.20.1160.11:FF:000003">
    <property type="entry name" value="Paired amphipathic helix SIN3-like protein"/>
    <property type="match status" value="1"/>
</dbReference>
<evidence type="ECO:0000256" key="5">
    <source>
        <dbReference type="ARBA" id="ARBA00023163"/>
    </source>
</evidence>
<keyword evidence="6 7" id="KW-0539">Nucleus</keyword>
<evidence type="ECO:0000259" key="9">
    <source>
        <dbReference type="SMART" id="SM00761"/>
    </source>
</evidence>
<feature type="compositionally biased region" description="Low complexity" evidence="8">
    <location>
        <begin position="123"/>
        <end position="154"/>
    </location>
</feature>
<feature type="region of interest" description="Disordered" evidence="8">
    <location>
        <begin position="1040"/>
        <end position="1067"/>
    </location>
</feature>
<feature type="region of interest" description="Disordered" evidence="8">
    <location>
        <begin position="201"/>
        <end position="220"/>
    </location>
</feature>
<evidence type="ECO:0000256" key="4">
    <source>
        <dbReference type="ARBA" id="ARBA00023015"/>
    </source>
</evidence>
<feature type="region of interest" description="Disordered" evidence="8">
    <location>
        <begin position="1"/>
        <end position="154"/>
    </location>
</feature>
<evidence type="ECO:0000256" key="7">
    <source>
        <dbReference type="PROSITE-ProRule" id="PRU00810"/>
    </source>
</evidence>
<feature type="region of interest" description="Disordered" evidence="8">
    <location>
        <begin position="1913"/>
        <end position="1932"/>
    </location>
</feature>
<feature type="compositionally biased region" description="Polar residues" evidence="8">
    <location>
        <begin position="443"/>
        <end position="473"/>
    </location>
</feature>
<evidence type="ECO:0000256" key="6">
    <source>
        <dbReference type="ARBA" id="ARBA00023242"/>
    </source>
</evidence>
<feature type="compositionally biased region" description="Pro residues" evidence="8">
    <location>
        <begin position="15"/>
        <end position="31"/>
    </location>
</feature>
<dbReference type="PANTHER" id="PTHR12346">
    <property type="entry name" value="SIN3B-RELATED"/>
    <property type="match status" value="1"/>
</dbReference>
<dbReference type="FunFam" id="1.20.1160.11:FF:000002">
    <property type="entry name" value="Paired amphipathic helix protein SIN3"/>
    <property type="match status" value="1"/>
</dbReference>
<dbReference type="SUPFAM" id="SSF47762">
    <property type="entry name" value="PAH2 domain"/>
    <property type="match status" value="3"/>
</dbReference>
<feature type="domain" description="Histone deacetylase interacting" evidence="9">
    <location>
        <begin position="1226"/>
        <end position="1327"/>
    </location>
</feature>
<dbReference type="EMBL" id="JALLBG020000273">
    <property type="protein sequence ID" value="KAL3757088.1"/>
    <property type="molecule type" value="Genomic_DNA"/>
</dbReference>
<feature type="region of interest" description="Disordered" evidence="8">
    <location>
        <begin position="765"/>
        <end position="898"/>
    </location>
</feature>
<accession>A0ABD3M2P3</accession>
<feature type="compositionally biased region" description="Low complexity" evidence="8">
    <location>
        <begin position="72"/>
        <end position="98"/>
    </location>
</feature>
<dbReference type="InterPro" id="IPR039774">
    <property type="entry name" value="Sin3-like"/>
</dbReference>
<feature type="compositionally biased region" description="Gly residues" evidence="8">
    <location>
        <begin position="784"/>
        <end position="807"/>
    </location>
</feature>
<organism evidence="10 11">
    <name type="scientific">Discostella pseudostelligera</name>
    <dbReference type="NCBI Taxonomy" id="259834"/>
    <lineage>
        <taxon>Eukaryota</taxon>
        <taxon>Sar</taxon>
        <taxon>Stramenopiles</taxon>
        <taxon>Ochrophyta</taxon>
        <taxon>Bacillariophyta</taxon>
        <taxon>Coscinodiscophyceae</taxon>
        <taxon>Thalassiosirophycidae</taxon>
        <taxon>Stephanodiscales</taxon>
        <taxon>Stephanodiscaceae</taxon>
        <taxon>Discostella</taxon>
    </lineage>
</organism>
<dbReference type="PROSITE" id="PS51477">
    <property type="entry name" value="PAH"/>
    <property type="match status" value="3"/>
</dbReference>
<evidence type="ECO:0000256" key="3">
    <source>
        <dbReference type="ARBA" id="ARBA00022737"/>
    </source>
</evidence>
<feature type="region of interest" description="Disordered" evidence="8">
    <location>
        <begin position="629"/>
        <end position="669"/>
    </location>
</feature>
<dbReference type="InterPro" id="IPR013194">
    <property type="entry name" value="HDAC_interact_dom"/>
</dbReference>
<comment type="caution">
    <text evidence="10">The sequence shown here is derived from an EMBL/GenBank/DDBJ whole genome shotgun (WGS) entry which is preliminary data.</text>
</comment>
<dbReference type="InterPro" id="IPR003822">
    <property type="entry name" value="PAH"/>
</dbReference>
<reference evidence="10 11" key="1">
    <citation type="submission" date="2024-10" db="EMBL/GenBank/DDBJ databases">
        <title>Updated reference genomes for cyclostephanoid diatoms.</title>
        <authorList>
            <person name="Roberts W.R."/>
            <person name="Alverson A.J."/>
        </authorList>
    </citation>
    <scope>NUCLEOTIDE SEQUENCE [LARGE SCALE GENOMIC DNA]</scope>
    <source>
        <strain evidence="10 11">AJA232-27</strain>
    </source>
</reference>
<feature type="region of interest" description="Disordered" evidence="8">
    <location>
        <begin position="1574"/>
        <end position="1598"/>
    </location>
</feature>
<evidence type="ECO:0000313" key="11">
    <source>
        <dbReference type="Proteomes" id="UP001530293"/>
    </source>
</evidence>
<dbReference type="GO" id="GO:0005634">
    <property type="term" value="C:nucleus"/>
    <property type="evidence" value="ECO:0007669"/>
    <property type="project" value="UniProtKB-SubCell"/>
</dbReference>
<evidence type="ECO:0000256" key="8">
    <source>
        <dbReference type="SAM" id="MobiDB-lite"/>
    </source>
</evidence>
<keyword evidence="4" id="KW-0805">Transcription regulation</keyword>
<feature type="region of interest" description="Disordered" evidence="8">
    <location>
        <begin position="443"/>
        <end position="477"/>
    </location>
</feature>
<dbReference type="SMART" id="SM00761">
    <property type="entry name" value="HDAC_interact"/>
    <property type="match status" value="1"/>
</dbReference>
<evidence type="ECO:0000256" key="2">
    <source>
        <dbReference type="ARBA" id="ARBA00022491"/>
    </source>
</evidence>